<feature type="binding site" evidence="7">
    <location>
        <position position="119"/>
    </location>
    <ligand>
        <name>phosphoenolpyruvate</name>
        <dbReference type="ChEBI" id="CHEBI:58702"/>
    </ligand>
</feature>
<dbReference type="PANTHER" id="PTHR21090:SF5">
    <property type="entry name" value="PENTAFUNCTIONAL AROM POLYPEPTIDE"/>
    <property type="match status" value="1"/>
</dbReference>
<organism evidence="8 9">
    <name type="scientific">Tessaracoccus lapidicaptus</name>
    <dbReference type="NCBI Taxonomy" id="1427523"/>
    <lineage>
        <taxon>Bacteria</taxon>
        <taxon>Bacillati</taxon>
        <taxon>Actinomycetota</taxon>
        <taxon>Actinomycetes</taxon>
        <taxon>Propionibacteriales</taxon>
        <taxon>Propionibacteriaceae</taxon>
        <taxon>Tessaracoccus</taxon>
    </lineage>
</organism>
<feature type="binding site" evidence="7">
    <location>
        <position position="22"/>
    </location>
    <ligand>
        <name>phosphoenolpyruvate</name>
        <dbReference type="ChEBI" id="CHEBI:58702"/>
    </ligand>
</feature>
<dbReference type="InterPro" id="IPR013792">
    <property type="entry name" value="RNA3'P_cycl/enolpyr_Trfase_a/b"/>
</dbReference>
<comment type="subcellular location">
    <subcellularLocation>
        <location evidence="7">Cytoplasm</location>
    </subcellularLocation>
</comment>
<dbReference type="GO" id="GO:0003866">
    <property type="term" value="F:3-phosphoshikimate 1-carboxyvinyltransferase activity"/>
    <property type="evidence" value="ECO:0007669"/>
    <property type="project" value="UniProtKB-UniRule"/>
</dbReference>
<feature type="binding site" evidence="7">
    <location>
        <position position="190"/>
    </location>
    <ligand>
        <name>3-phosphoshikimate</name>
        <dbReference type="ChEBI" id="CHEBI:145989"/>
    </ligand>
</feature>
<dbReference type="InterPro" id="IPR023193">
    <property type="entry name" value="EPSP_synthase_CS"/>
</dbReference>
<keyword evidence="4 7" id="KW-0808">Transferase</keyword>
<dbReference type="SUPFAM" id="SSF55205">
    <property type="entry name" value="EPT/RTPC-like"/>
    <property type="match status" value="1"/>
</dbReference>
<gene>
    <name evidence="7" type="primary">aroA</name>
    <name evidence="8" type="ORF">BCR15_02510</name>
</gene>
<dbReference type="Gene3D" id="3.65.10.10">
    <property type="entry name" value="Enolpyruvate transferase domain"/>
    <property type="match status" value="2"/>
</dbReference>
<dbReference type="GO" id="GO:0008652">
    <property type="term" value="P:amino acid biosynthetic process"/>
    <property type="evidence" value="ECO:0007669"/>
    <property type="project" value="UniProtKB-KW"/>
</dbReference>
<dbReference type="InterPro" id="IPR001986">
    <property type="entry name" value="Enolpyruvate_Tfrase_dom"/>
</dbReference>
<dbReference type="EC" id="2.5.1.19" evidence="7"/>
<name>A0A1C0AMP7_9ACTN</name>
<evidence type="ECO:0000256" key="7">
    <source>
        <dbReference type="HAMAP-Rule" id="MF_00210"/>
    </source>
</evidence>
<feature type="binding site" evidence="7">
    <location>
        <position position="22"/>
    </location>
    <ligand>
        <name>3-phosphoshikimate</name>
        <dbReference type="ChEBI" id="CHEBI:145989"/>
    </ligand>
</feature>
<comment type="caution">
    <text evidence="7">Lacks conserved residue(s) required for the propagation of feature annotation.</text>
</comment>
<feature type="binding site" evidence="7">
    <location>
        <position position="403"/>
    </location>
    <ligand>
        <name>phosphoenolpyruvate</name>
        <dbReference type="ChEBI" id="CHEBI:58702"/>
    </ligand>
</feature>
<dbReference type="PROSITE" id="PS00885">
    <property type="entry name" value="EPSP_SYNTHASE_2"/>
    <property type="match status" value="1"/>
</dbReference>
<dbReference type="EMBL" id="MBQD01000020">
    <property type="protein sequence ID" value="OCL34586.1"/>
    <property type="molecule type" value="Genomic_DNA"/>
</dbReference>
<keyword evidence="7" id="KW-0963">Cytoplasm</keyword>
<dbReference type="RefSeq" id="WP_068751267.1">
    <property type="nucleotide sequence ID" value="NZ_LR214441.1"/>
</dbReference>
<feature type="binding site" evidence="7">
    <location>
        <position position="163"/>
    </location>
    <ligand>
        <name>3-phosphoshikimate</name>
        <dbReference type="ChEBI" id="CHEBI:145989"/>
    </ligand>
</feature>
<accession>A0A1C0AMP7</accession>
<comment type="similarity">
    <text evidence="2 7">Belongs to the EPSP synthase family.</text>
</comment>
<evidence type="ECO:0000313" key="8">
    <source>
        <dbReference type="EMBL" id="OCL34586.1"/>
    </source>
</evidence>
<dbReference type="GO" id="GO:0009073">
    <property type="term" value="P:aromatic amino acid family biosynthetic process"/>
    <property type="evidence" value="ECO:0007669"/>
    <property type="project" value="UniProtKB-KW"/>
</dbReference>
<dbReference type="AlphaFoldDB" id="A0A1C0AMP7"/>
<comment type="caution">
    <text evidence="8">The sequence shown here is derived from an EMBL/GenBank/DDBJ whole genome shotgun (WGS) entry which is preliminary data.</text>
</comment>
<sequence length="418" mass="43686">MPHPLPSAHRPVEGEQVVPGSKSETNRALVLAALADGPSTLTGALESRDSALMIAALRRLGVTIDPVGETLVVRPPERFRGARDIDCGLAGTVMRFVPPIALLAEGTSSFVGDPHASERPMGPLLDGLRQLGATVTGDALPFTMTPPATPHGTANIDASSSSQFVSGLLLIGARLPTGLTLRHTGDRLPSRPHIDMTTSMLREVGVSVAELDDRTWQVSPGRIAARDLTIEPDLTNAAVFLAAAAVTGGSVTVPGWPSRSLQPGALILDIVERMGAQVTRGRRSATVTGVGPLAGLDVDLTTASELTPVVAALGALAEGRTTIRGVAHIRGHETDRIAALVAELRRLGAEAEETADGLTLVGAGELRPAVLHTYADHRMVHFAALLALRVPGIAVTDLECVSKTMPHFARDWASLVRA</sequence>
<dbReference type="NCBIfam" id="TIGR01356">
    <property type="entry name" value="aroA"/>
    <property type="match status" value="1"/>
</dbReference>
<keyword evidence="9" id="KW-1185">Reference proteome</keyword>
<keyword evidence="3 7" id="KW-0028">Amino-acid biosynthesis</keyword>
<reference evidence="9" key="1">
    <citation type="submission" date="2016-07" db="EMBL/GenBank/DDBJ databases">
        <authorList>
            <person name="Florea S."/>
            <person name="Webb J.S."/>
            <person name="Jaromczyk J."/>
            <person name="Schardl C.L."/>
        </authorList>
    </citation>
    <scope>NUCLEOTIDE SEQUENCE [LARGE SCALE GENOMIC DNA]</scope>
    <source>
        <strain evidence="9">IPBSL-7</strain>
    </source>
</reference>
<feature type="binding site" evidence="7">
    <location>
        <position position="23"/>
    </location>
    <ligand>
        <name>3-phosphoshikimate</name>
        <dbReference type="ChEBI" id="CHEBI:145989"/>
    </ligand>
</feature>
<comment type="catalytic activity">
    <reaction evidence="6">
        <text>3-phosphoshikimate + phosphoenolpyruvate = 5-O-(1-carboxyvinyl)-3-phosphoshikimate + phosphate</text>
        <dbReference type="Rhea" id="RHEA:21256"/>
        <dbReference type="ChEBI" id="CHEBI:43474"/>
        <dbReference type="ChEBI" id="CHEBI:57701"/>
        <dbReference type="ChEBI" id="CHEBI:58702"/>
        <dbReference type="ChEBI" id="CHEBI:145989"/>
        <dbReference type="EC" id="2.5.1.19"/>
    </reaction>
    <physiologicalReaction direction="left-to-right" evidence="6">
        <dbReference type="Rhea" id="RHEA:21257"/>
    </physiologicalReaction>
</comment>
<dbReference type="GO" id="GO:0005737">
    <property type="term" value="C:cytoplasm"/>
    <property type="evidence" value="ECO:0007669"/>
    <property type="project" value="UniProtKB-SubCell"/>
</dbReference>
<dbReference type="PIRSF" id="PIRSF000505">
    <property type="entry name" value="EPSPS"/>
    <property type="match status" value="1"/>
</dbReference>
<evidence type="ECO:0000256" key="5">
    <source>
        <dbReference type="ARBA" id="ARBA00023141"/>
    </source>
</evidence>
<protein>
    <recommendedName>
        <fullName evidence="7">3-phosphoshikimate 1-carboxyvinyltransferase</fullName>
        <ecNumber evidence="7">2.5.1.19</ecNumber>
    </recommendedName>
    <alternativeName>
        <fullName evidence="7">5-enolpyruvylshikimate-3-phosphate synthase</fullName>
        <shortName evidence="7">EPSP synthase</shortName>
        <shortName evidence="7">EPSPS</shortName>
    </alternativeName>
</protein>
<evidence type="ECO:0000256" key="2">
    <source>
        <dbReference type="ARBA" id="ARBA00009948"/>
    </source>
</evidence>
<evidence type="ECO:0000313" key="9">
    <source>
        <dbReference type="Proteomes" id="UP000093501"/>
    </source>
</evidence>
<feature type="binding site" evidence="7">
    <location>
        <position position="305"/>
    </location>
    <ligand>
        <name>3-phosphoshikimate</name>
        <dbReference type="ChEBI" id="CHEBI:145989"/>
    </ligand>
</feature>
<dbReference type="FunFam" id="3.65.10.10:FF:000011">
    <property type="entry name" value="3-phosphoshikimate 1-carboxyvinyltransferase"/>
    <property type="match status" value="1"/>
</dbReference>
<dbReference type="InterPro" id="IPR036968">
    <property type="entry name" value="Enolpyruvate_Tfrase_sf"/>
</dbReference>
<comment type="subunit">
    <text evidence="7">Monomer.</text>
</comment>
<feature type="binding site" evidence="7">
    <location>
        <position position="27"/>
    </location>
    <ligand>
        <name>3-phosphoshikimate</name>
        <dbReference type="ChEBI" id="CHEBI:145989"/>
    </ligand>
</feature>
<feature type="binding site" evidence="7">
    <location>
        <position position="91"/>
    </location>
    <ligand>
        <name>phosphoenolpyruvate</name>
        <dbReference type="ChEBI" id="CHEBI:58702"/>
    </ligand>
</feature>
<dbReference type="InterPro" id="IPR006264">
    <property type="entry name" value="EPSP_synthase"/>
</dbReference>
<evidence type="ECO:0000256" key="1">
    <source>
        <dbReference type="ARBA" id="ARBA00004811"/>
    </source>
</evidence>
<dbReference type="PROSITE" id="PS00104">
    <property type="entry name" value="EPSP_SYNTHASE_1"/>
    <property type="match status" value="1"/>
</dbReference>
<keyword evidence="5 7" id="KW-0057">Aromatic amino acid biosynthesis</keyword>
<dbReference type="Pfam" id="PF00275">
    <property type="entry name" value="EPSP_synthase"/>
    <property type="match status" value="1"/>
</dbReference>
<proteinExistence type="inferred from homology"/>
<feature type="binding site" evidence="7">
    <location>
        <position position="336"/>
    </location>
    <ligand>
        <name>phosphoenolpyruvate</name>
        <dbReference type="ChEBI" id="CHEBI:58702"/>
    </ligand>
</feature>
<evidence type="ECO:0000256" key="4">
    <source>
        <dbReference type="ARBA" id="ARBA00022679"/>
    </source>
</evidence>
<feature type="active site" description="Proton acceptor" evidence="7">
    <location>
        <position position="305"/>
    </location>
</feature>
<feature type="binding site" evidence="7">
    <location>
        <position position="162"/>
    </location>
    <ligand>
        <name>3-phosphoshikimate</name>
        <dbReference type="ChEBI" id="CHEBI:145989"/>
    </ligand>
</feature>
<dbReference type="UniPathway" id="UPA00053">
    <property type="reaction ID" value="UER00089"/>
</dbReference>
<comment type="function">
    <text evidence="7">Catalyzes the transfer of the enolpyruvyl moiety of phosphoenolpyruvate (PEP) to the 5-hydroxyl of shikimate-3-phosphate (S3P) to produce enolpyruvyl shikimate-3-phosphate and inorganic phosphate.</text>
</comment>
<dbReference type="HAMAP" id="MF_00210">
    <property type="entry name" value="EPSP_synth"/>
    <property type="match status" value="1"/>
</dbReference>
<feature type="binding site" evidence="7">
    <location>
        <position position="163"/>
    </location>
    <ligand>
        <name>phosphoenolpyruvate</name>
        <dbReference type="ChEBI" id="CHEBI:58702"/>
    </ligand>
</feature>
<dbReference type="CDD" id="cd01556">
    <property type="entry name" value="EPSP_synthase"/>
    <property type="match status" value="1"/>
</dbReference>
<dbReference type="GO" id="GO:0009423">
    <property type="term" value="P:chorismate biosynthetic process"/>
    <property type="evidence" value="ECO:0007669"/>
    <property type="project" value="UniProtKB-UniRule"/>
</dbReference>
<comment type="pathway">
    <text evidence="1 7">Metabolic intermediate biosynthesis; chorismate biosynthesis; chorismate from D-erythrose 4-phosphate and phosphoenolpyruvate: step 6/7.</text>
</comment>
<feature type="binding site" evidence="7">
    <location>
        <position position="161"/>
    </location>
    <ligand>
        <name>3-phosphoshikimate</name>
        <dbReference type="ChEBI" id="CHEBI:145989"/>
    </ligand>
</feature>
<dbReference type="PANTHER" id="PTHR21090">
    <property type="entry name" value="AROM/DEHYDROQUINATE SYNTHASE"/>
    <property type="match status" value="1"/>
</dbReference>
<dbReference type="Proteomes" id="UP000093501">
    <property type="component" value="Unassembled WGS sequence"/>
</dbReference>
<evidence type="ECO:0000256" key="6">
    <source>
        <dbReference type="ARBA" id="ARBA00044633"/>
    </source>
</evidence>
<evidence type="ECO:0000256" key="3">
    <source>
        <dbReference type="ARBA" id="ARBA00022605"/>
    </source>
</evidence>
<feature type="binding site" evidence="7">
    <location>
        <position position="332"/>
    </location>
    <ligand>
        <name>3-phosphoshikimate</name>
        <dbReference type="ChEBI" id="CHEBI:145989"/>
    </ligand>
</feature>
<feature type="binding site" evidence="7">
    <location>
        <position position="378"/>
    </location>
    <ligand>
        <name>phosphoenolpyruvate</name>
        <dbReference type="ChEBI" id="CHEBI:58702"/>
    </ligand>
</feature>